<keyword evidence="2" id="KW-1185">Reference proteome</keyword>
<dbReference type="Proteomes" id="UP001470230">
    <property type="component" value="Unassembled WGS sequence"/>
</dbReference>
<evidence type="ECO:0000313" key="1">
    <source>
        <dbReference type="EMBL" id="KAK8881955.1"/>
    </source>
</evidence>
<reference evidence="1 2" key="1">
    <citation type="submission" date="2024-04" db="EMBL/GenBank/DDBJ databases">
        <title>Tritrichomonas musculus Genome.</title>
        <authorList>
            <person name="Alves-Ferreira E."/>
            <person name="Grigg M."/>
            <person name="Lorenzi H."/>
            <person name="Galac M."/>
        </authorList>
    </citation>
    <scope>NUCLEOTIDE SEQUENCE [LARGE SCALE GENOMIC DNA]</scope>
    <source>
        <strain evidence="1 2">EAF2021</strain>
    </source>
</reference>
<protein>
    <submittedName>
        <fullName evidence="1">Uncharacterized protein</fullName>
    </submittedName>
</protein>
<comment type="caution">
    <text evidence="1">The sequence shown here is derived from an EMBL/GenBank/DDBJ whole genome shotgun (WGS) entry which is preliminary data.</text>
</comment>
<proteinExistence type="predicted"/>
<organism evidence="1 2">
    <name type="scientific">Tritrichomonas musculus</name>
    <dbReference type="NCBI Taxonomy" id="1915356"/>
    <lineage>
        <taxon>Eukaryota</taxon>
        <taxon>Metamonada</taxon>
        <taxon>Parabasalia</taxon>
        <taxon>Tritrichomonadida</taxon>
        <taxon>Tritrichomonadidae</taxon>
        <taxon>Tritrichomonas</taxon>
    </lineage>
</organism>
<accession>A0ABR2JST4</accession>
<gene>
    <name evidence="1" type="ORF">M9Y10_044593</name>
</gene>
<evidence type="ECO:0000313" key="2">
    <source>
        <dbReference type="Proteomes" id="UP001470230"/>
    </source>
</evidence>
<name>A0ABR2JST4_9EUKA</name>
<dbReference type="EMBL" id="JAPFFF010000009">
    <property type="protein sequence ID" value="KAK8881955.1"/>
    <property type="molecule type" value="Genomic_DNA"/>
</dbReference>
<sequence>MLYRFPVAPKVHCAGAQLPPNEQILTLRIPDLYAPSTSKLHSLAVSVKYLHIPSSNLLCL</sequence>